<dbReference type="EMBL" id="JAQQAL010000008">
    <property type="protein sequence ID" value="MDC7225568.1"/>
    <property type="molecule type" value="Genomic_DNA"/>
</dbReference>
<dbReference type="AlphaFoldDB" id="A0AAJ1IA97"/>
<dbReference type="Gene3D" id="3.40.50.2300">
    <property type="match status" value="1"/>
</dbReference>
<dbReference type="InterPro" id="IPR001789">
    <property type="entry name" value="Sig_transdc_resp-reg_receiver"/>
</dbReference>
<dbReference type="InterPro" id="IPR052048">
    <property type="entry name" value="ST_Response_Regulator"/>
</dbReference>
<evidence type="ECO:0000313" key="4">
    <source>
        <dbReference type="Proteomes" id="UP001221217"/>
    </source>
</evidence>
<dbReference type="PANTHER" id="PTHR43228">
    <property type="entry name" value="TWO-COMPONENT RESPONSE REGULATOR"/>
    <property type="match status" value="1"/>
</dbReference>
<proteinExistence type="predicted"/>
<name>A0AAJ1IA97_9SPIO</name>
<dbReference type="Proteomes" id="UP001221217">
    <property type="component" value="Unassembled WGS sequence"/>
</dbReference>
<dbReference type="PANTHER" id="PTHR43228:SF1">
    <property type="entry name" value="TWO-COMPONENT RESPONSE REGULATOR ARR22"/>
    <property type="match status" value="1"/>
</dbReference>
<protein>
    <submittedName>
        <fullName evidence="3">Response regulator</fullName>
    </submittedName>
</protein>
<feature type="modified residue" description="4-aspartylphosphate" evidence="1">
    <location>
        <position position="63"/>
    </location>
</feature>
<evidence type="ECO:0000313" key="3">
    <source>
        <dbReference type="EMBL" id="MDC7225568.1"/>
    </source>
</evidence>
<dbReference type="SMART" id="SM00448">
    <property type="entry name" value="REC"/>
    <property type="match status" value="1"/>
</dbReference>
<dbReference type="Pfam" id="PF00072">
    <property type="entry name" value="Response_reg"/>
    <property type="match status" value="1"/>
</dbReference>
<dbReference type="InterPro" id="IPR011006">
    <property type="entry name" value="CheY-like_superfamily"/>
</dbReference>
<organism evidence="3 4">
    <name type="scientific">Candidatus Thalassospirochaeta sargassi</name>
    <dbReference type="NCBI Taxonomy" id="3119039"/>
    <lineage>
        <taxon>Bacteria</taxon>
        <taxon>Pseudomonadati</taxon>
        <taxon>Spirochaetota</taxon>
        <taxon>Spirochaetia</taxon>
        <taxon>Spirochaetales</taxon>
        <taxon>Spirochaetaceae</taxon>
        <taxon>Candidatus Thalassospirochaeta</taxon>
    </lineage>
</organism>
<gene>
    <name evidence="3" type="ORF">PQJ61_02260</name>
</gene>
<sequence>MNKQDPDIEEKTVLIIDDEDIIRASTSAMLMDLGYKALIAEDGERGVEIFKVNRKDINLVIMDIIMPRMGGLEAFEKIKKIDPDVKVIVTSGFPREDRFEAFIDGGAVAVMKKPYRRKVMAELLSEHI</sequence>
<keyword evidence="1" id="KW-0597">Phosphoprotein</keyword>
<accession>A0AAJ1IA97</accession>
<reference evidence="3 4" key="1">
    <citation type="submission" date="2022-12" db="EMBL/GenBank/DDBJ databases">
        <title>Metagenome assembled genome from gulf of manar.</title>
        <authorList>
            <person name="Kohli P."/>
            <person name="Pk S."/>
            <person name="Venkata Ramana C."/>
            <person name="Sasikala C."/>
        </authorList>
    </citation>
    <scope>NUCLEOTIDE SEQUENCE [LARGE SCALE GENOMIC DNA]</scope>
    <source>
        <strain evidence="3">JB008</strain>
    </source>
</reference>
<dbReference type="PROSITE" id="PS50110">
    <property type="entry name" value="RESPONSE_REGULATORY"/>
    <property type="match status" value="1"/>
</dbReference>
<evidence type="ECO:0000256" key="1">
    <source>
        <dbReference type="PROSITE-ProRule" id="PRU00169"/>
    </source>
</evidence>
<evidence type="ECO:0000259" key="2">
    <source>
        <dbReference type="PROSITE" id="PS50110"/>
    </source>
</evidence>
<comment type="caution">
    <text evidence="3">The sequence shown here is derived from an EMBL/GenBank/DDBJ whole genome shotgun (WGS) entry which is preliminary data.</text>
</comment>
<feature type="domain" description="Response regulatory" evidence="2">
    <location>
        <begin position="12"/>
        <end position="128"/>
    </location>
</feature>
<dbReference type="GO" id="GO:0000160">
    <property type="term" value="P:phosphorelay signal transduction system"/>
    <property type="evidence" value="ECO:0007669"/>
    <property type="project" value="InterPro"/>
</dbReference>
<dbReference type="SUPFAM" id="SSF52172">
    <property type="entry name" value="CheY-like"/>
    <property type="match status" value="1"/>
</dbReference>